<dbReference type="PANTHER" id="PTHR34793:SF1">
    <property type="entry name" value="PROTEIN THYLAKOID FORMATION 1, CHLOROPLASTIC"/>
    <property type="match status" value="1"/>
</dbReference>
<dbReference type="GO" id="GO:0030096">
    <property type="term" value="C:plasma membrane-derived thylakoid photosystem II"/>
    <property type="evidence" value="ECO:0007669"/>
    <property type="project" value="TreeGrafter"/>
</dbReference>
<dbReference type="GO" id="GO:0010207">
    <property type="term" value="P:photosystem II assembly"/>
    <property type="evidence" value="ECO:0007669"/>
    <property type="project" value="InterPro"/>
</dbReference>
<organism evidence="4 5">
    <name type="scientific">Lyngbya aestuarii BL J</name>
    <dbReference type="NCBI Taxonomy" id="1348334"/>
    <lineage>
        <taxon>Bacteria</taxon>
        <taxon>Bacillati</taxon>
        <taxon>Cyanobacteriota</taxon>
        <taxon>Cyanophyceae</taxon>
        <taxon>Oscillatoriophycideae</taxon>
        <taxon>Oscillatoriales</taxon>
        <taxon>Microcoleaceae</taxon>
        <taxon>Lyngbya</taxon>
    </lineage>
</organism>
<keyword evidence="5" id="KW-1185">Reference proteome</keyword>
<reference evidence="4 5" key="1">
    <citation type="journal article" date="2013" name="Front. Microbiol.">
        <title>Comparative genomic analyses of the cyanobacterium, Lyngbya aestuarii BL J, a powerful hydrogen producer.</title>
        <authorList>
            <person name="Kothari A."/>
            <person name="Vaughn M."/>
            <person name="Garcia-Pichel F."/>
        </authorList>
    </citation>
    <scope>NUCLEOTIDE SEQUENCE [LARGE SCALE GENOMIC DNA]</scope>
    <source>
        <strain evidence="4 5">BL J</strain>
    </source>
</reference>
<dbReference type="HAMAP" id="MF_01843">
    <property type="entry name" value="Thf1"/>
    <property type="match status" value="1"/>
</dbReference>
<dbReference type="PANTHER" id="PTHR34793">
    <property type="entry name" value="PROTEIN THYLAKOID FORMATION 1, CHLOROPLASTIC"/>
    <property type="match status" value="1"/>
</dbReference>
<dbReference type="InterPro" id="IPR017499">
    <property type="entry name" value="Thf1"/>
</dbReference>
<accession>U7QN83</accession>
<evidence type="ECO:0000256" key="3">
    <source>
        <dbReference type="SAM" id="MobiDB-lite"/>
    </source>
</evidence>
<dbReference type="Proteomes" id="UP000017127">
    <property type="component" value="Unassembled WGS sequence"/>
</dbReference>
<evidence type="ECO:0000313" key="5">
    <source>
        <dbReference type="Proteomes" id="UP000017127"/>
    </source>
</evidence>
<dbReference type="RefSeq" id="WP_023064575.1">
    <property type="nucleotide sequence ID" value="NZ_AUZM01000004.1"/>
</dbReference>
<evidence type="ECO:0000256" key="2">
    <source>
        <dbReference type="HAMAP-Rule" id="MF_01843"/>
    </source>
</evidence>
<comment type="function">
    <text evidence="2">May be involved in photosynthetic membrane biogenesis.</text>
</comment>
<protein>
    <recommendedName>
        <fullName evidence="2">Protein Thf1</fullName>
    </recommendedName>
</protein>
<name>U7QN83_9CYAN</name>
<comment type="caution">
    <text evidence="4">The sequence shown here is derived from an EMBL/GenBank/DDBJ whole genome shotgun (WGS) entry which is preliminary data.</text>
</comment>
<evidence type="ECO:0000313" key="4">
    <source>
        <dbReference type="EMBL" id="ERT09348.1"/>
    </source>
</evidence>
<dbReference type="OrthoDB" id="463078at2"/>
<proteinExistence type="inferred from homology"/>
<feature type="region of interest" description="Disordered" evidence="3">
    <location>
        <begin position="210"/>
        <end position="241"/>
    </location>
</feature>
<keyword evidence="1 2" id="KW-0175">Coiled coil</keyword>
<sequence>MNNIRTVSDTKRAFYSIHTRPINSVYRRVIEELMVEMHLLSVNVDFQYDPIYALGVVTAFDRFMQGYLPESDKESIFNALINALQDDPQRYRAEAQRLQEFAQTLSVEDIVSWVDDAANSEVQNDLQGSFQKIATTPKYKYSRILAIGLFTLIEQADPQAMEDKEATQQTLTQLASGLNLPLDKLQKDLELYRSNLEKLKQARIVMDEMTQAERKRREQRAAKPAVSPTPESAPEEVSSDS</sequence>
<dbReference type="PATRIC" id="fig|1348334.3.peg.721"/>
<feature type="compositionally biased region" description="Basic and acidic residues" evidence="3">
    <location>
        <begin position="211"/>
        <end position="221"/>
    </location>
</feature>
<dbReference type="EMBL" id="AUZM01000004">
    <property type="protein sequence ID" value="ERT09348.1"/>
    <property type="molecule type" value="Genomic_DNA"/>
</dbReference>
<gene>
    <name evidence="4" type="primary">psb29</name>
    <name evidence="2" type="synonym">thf1</name>
    <name evidence="4" type="ORF">M595_0734</name>
</gene>
<dbReference type="Pfam" id="PF11264">
    <property type="entry name" value="ThylakoidFormat"/>
    <property type="match status" value="1"/>
</dbReference>
<dbReference type="NCBIfam" id="TIGR03060">
    <property type="entry name" value="PS_II_psb29"/>
    <property type="match status" value="1"/>
</dbReference>
<comment type="similarity">
    <text evidence="2">Belongs to the THF1 family.</text>
</comment>
<evidence type="ECO:0000256" key="1">
    <source>
        <dbReference type="ARBA" id="ARBA00023054"/>
    </source>
</evidence>
<dbReference type="AlphaFoldDB" id="U7QN83"/>